<evidence type="ECO:0000256" key="3">
    <source>
        <dbReference type="ARBA" id="ARBA00022833"/>
    </source>
</evidence>
<dbReference type="InterPro" id="IPR011057">
    <property type="entry name" value="Mss4-like_sf"/>
</dbReference>
<reference evidence="6" key="1">
    <citation type="submission" date="2010-08" db="EMBL/GenBank/DDBJ databases">
        <title>Genome sequence of Parvularcula bermudensis HTCC2503.</title>
        <authorList>
            <person name="Kang D.-M."/>
            <person name="Oh H.-M."/>
            <person name="Cho J.-C."/>
        </authorList>
    </citation>
    <scope>NUCLEOTIDE SEQUENCE [LARGE SCALE GENOMIC DNA]</scope>
    <source>
        <strain evidence="6">ATCC BAA-594 / HTCC2503 / KCTC 12087</strain>
    </source>
</reference>
<feature type="domain" description="CENP-V/GFA" evidence="4">
    <location>
        <begin position="6"/>
        <end position="102"/>
    </location>
</feature>
<accession>E0TE18</accession>
<evidence type="ECO:0000313" key="6">
    <source>
        <dbReference type="Proteomes" id="UP000001302"/>
    </source>
</evidence>
<sequence>MSGTDVTGHCLCGDVQFRIEGPVAPASPISAEDALRWGGRHMTHVRQDKLILQNGELSLSWYGREGVEYGFCVICGTSLFTRPEEESAMVVAVNHGTLVDQDEG</sequence>
<dbReference type="KEGG" id="pbr:PB2503_03822"/>
<comment type="similarity">
    <text evidence="1">Belongs to the Gfa family.</text>
</comment>
<reference evidence="5 6" key="2">
    <citation type="journal article" date="2011" name="J. Bacteriol.">
        <title>Complete genome sequence of strain HTCC2503T of Parvularcula bermudensis, the type species of the order "Parvularculales" in the class Alphaproteobacteria.</title>
        <authorList>
            <person name="Oh H.M."/>
            <person name="Kang I."/>
            <person name="Vergin K.L."/>
            <person name="Kang D."/>
            <person name="Rhee K.H."/>
            <person name="Giovannoni S.J."/>
            <person name="Cho J.C."/>
        </authorList>
    </citation>
    <scope>NUCLEOTIDE SEQUENCE [LARGE SCALE GENOMIC DNA]</scope>
    <source>
        <strain evidence="6">ATCC BAA-594 / HTCC2503 / KCTC 12087</strain>
    </source>
</reference>
<gene>
    <name evidence="5" type="ordered locus">PB2503_03822</name>
</gene>
<evidence type="ECO:0000313" key="5">
    <source>
        <dbReference type="EMBL" id="ADM08839.1"/>
    </source>
</evidence>
<dbReference type="eggNOG" id="COG3791">
    <property type="taxonomic scope" value="Bacteria"/>
</dbReference>
<evidence type="ECO:0000256" key="1">
    <source>
        <dbReference type="ARBA" id="ARBA00005495"/>
    </source>
</evidence>
<proteinExistence type="inferred from homology"/>
<dbReference type="EMBL" id="CP002156">
    <property type="protein sequence ID" value="ADM08839.1"/>
    <property type="molecule type" value="Genomic_DNA"/>
</dbReference>
<keyword evidence="6" id="KW-1185">Reference proteome</keyword>
<dbReference type="AlphaFoldDB" id="E0TE18"/>
<protein>
    <recommendedName>
        <fullName evidence="4">CENP-V/GFA domain-containing protein</fullName>
    </recommendedName>
</protein>
<dbReference type="Pfam" id="PF04828">
    <property type="entry name" value="GFA"/>
    <property type="match status" value="1"/>
</dbReference>
<dbReference type="InterPro" id="IPR006913">
    <property type="entry name" value="CENP-V/GFA"/>
</dbReference>
<keyword evidence="2" id="KW-0479">Metal-binding</keyword>
<dbReference type="Proteomes" id="UP000001302">
    <property type="component" value="Chromosome"/>
</dbReference>
<dbReference type="Gene3D" id="2.170.150.70">
    <property type="match status" value="1"/>
</dbReference>
<dbReference type="GO" id="GO:0046872">
    <property type="term" value="F:metal ion binding"/>
    <property type="evidence" value="ECO:0007669"/>
    <property type="project" value="UniProtKB-KW"/>
</dbReference>
<dbReference type="RefSeq" id="WP_013299813.1">
    <property type="nucleotide sequence ID" value="NC_014414.1"/>
</dbReference>
<dbReference type="HOGENOM" id="CLU_2247407_0_0_5"/>
<evidence type="ECO:0000259" key="4">
    <source>
        <dbReference type="Pfam" id="PF04828"/>
    </source>
</evidence>
<dbReference type="GO" id="GO:0016846">
    <property type="term" value="F:carbon-sulfur lyase activity"/>
    <property type="evidence" value="ECO:0007669"/>
    <property type="project" value="InterPro"/>
</dbReference>
<dbReference type="SUPFAM" id="SSF51316">
    <property type="entry name" value="Mss4-like"/>
    <property type="match status" value="1"/>
</dbReference>
<keyword evidence="3" id="KW-0862">Zinc</keyword>
<name>E0TE18_PARBH</name>
<organism evidence="5 6">
    <name type="scientific">Parvularcula bermudensis (strain ATCC BAA-594 / HTCC2503 / KCTC 12087)</name>
    <dbReference type="NCBI Taxonomy" id="314260"/>
    <lineage>
        <taxon>Bacteria</taxon>
        <taxon>Pseudomonadati</taxon>
        <taxon>Pseudomonadota</taxon>
        <taxon>Alphaproteobacteria</taxon>
        <taxon>Parvularculales</taxon>
        <taxon>Parvularculaceae</taxon>
        <taxon>Parvularcula</taxon>
    </lineage>
</organism>
<dbReference type="OrthoDB" id="9807246at2"/>
<dbReference type="STRING" id="314260.PB2503_03822"/>
<evidence type="ECO:0000256" key="2">
    <source>
        <dbReference type="ARBA" id="ARBA00022723"/>
    </source>
</evidence>